<dbReference type="InterPro" id="IPR001214">
    <property type="entry name" value="SET_dom"/>
</dbReference>
<dbReference type="Pfam" id="PF00856">
    <property type="entry name" value="SET"/>
    <property type="match status" value="1"/>
</dbReference>
<evidence type="ECO:0000256" key="1">
    <source>
        <dbReference type="SAM" id="SignalP"/>
    </source>
</evidence>
<sequence>MVVLISAGLLLVILLVIISPTAEGADFGDFYDKLGDGQDRVESSNRLGGFLSVLPDRQTCAVLLDDENAKHREWTPWSFPPVCIPPEDESGDLSTPGSSAGKLCTYTVFTLRGGPGMSLVTTPEVASSIAANLQDPDIAMLERERGIPFAPSFQPLQLPYKLRSIPGKGTGVVATAPISKGQVLMVETPILLELADLGPWNIRGIFELLQHAAVRLPKTDRGRMLNLTRAGKAYIVQDVMKTNSFQVNVGGVHHSGLYPDIARINHACSPNCFTRYSPTTLAMEVVAYTDIQPGEELSVSYLPLNLHYRERQETLLQNWGFTCSCSLCNNPAAAAGAEGSGDRDAVWAARKISDRRRARIGDILENLGKTAPGKLTVQAVQNAVAEIEDVAERERLHSQVGDLYSMIADVCVEKVLEKSEGGTAGLIELARELAKKSVRKKRYYAGVDSERTAIALEKLERLERMVVAVRS</sequence>
<keyword evidence="4" id="KW-1185">Reference proteome</keyword>
<dbReference type="PANTHER" id="PTHR47332:SF6">
    <property type="entry name" value="SET DOMAIN-CONTAINING PROTEIN"/>
    <property type="match status" value="1"/>
</dbReference>
<feature type="chain" id="PRO_5042814045" evidence="1">
    <location>
        <begin position="25"/>
        <end position="471"/>
    </location>
</feature>
<dbReference type="Proteomes" id="UP001301769">
    <property type="component" value="Unassembled WGS sequence"/>
</dbReference>
<dbReference type="InterPro" id="IPR011990">
    <property type="entry name" value="TPR-like_helical_dom_sf"/>
</dbReference>
<dbReference type="GO" id="GO:0032259">
    <property type="term" value="P:methylation"/>
    <property type="evidence" value="ECO:0007669"/>
    <property type="project" value="UniProtKB-KW"/>
</dbReference>
<dbReference type="InterPro" id="IPR053185">
    <property type="entry name" value="SET_domain_protein"/>
</dbReference>
<dbReference type="PROSITE" id="PS50280">
    <property type="entry name" value="SET"/>
    <property type="match status" value="1"/>
</dbReference>
<reference evidence="3" key="1">
    <citation type="journal article" date="2023" name="Mol. Phylogenet. Evol.">
        <title>Genome-scale phylogeny and comparative genomics of the fungal order Sordariales.</title>
        <authorList>
            <person name="Hensen N."/>
            <person name="Bonometti L."/>
            <person name="Westerberg I."/>
            <person name="Brannstrom I.O."/>
            <person name="Guillou S."/>
            <person name="Cros-Aarteil S."/>
            <person name="Calhoun S."/>
            <person name="Haridas S."/>
            <person name="Kuo A."/>
            <person name="Mondo S."/>
            <person name="Pangilinan J."/>
            <person name="Riley R."/>
            <person name="LaButti K."/>
            <person name="Andreopoulos B."/>
            <person name="Lipzen A."/>
            <person name="Chen C."/>
            <person name="Yan M."/>
            <person name="Daum C."/>
            <person name="Ng V."/>
            <person name="Clum A."/>
            <person name="Steindorff A."/>
            <person name="Ohm R.A."/>
            <person name="Martin F."/>
            <person name="Silar P."/>
            <person name="Natvig D.O."/>
            <person name="Lalanne C."/>
            <person name="Gautier V."/>
            <person name="Ament-Velasquez S.L."/>
            <person name="Kruys A."/>
            <person name="Hutchinson M.I."/>
            <person name="Powell A.J."/>
            <person name="Barry K."/>
            <person name="Miller A.N."/>
            <person name="Grigoriev I.V."/>
            <person name="Debuchy R."/>
            <person name="Gladieux P."/>
            <person name="Hiltunen Thoren M."/>
            <person name="Johannesson H."/>
        </authorList>
    </citation>
    <scope>NUCLEOTIDE SEQUENCE</scope>
    <source>
        <strain evidence="3">PSN293</strain>
    </source>
</reference>
<dbReference type="SUPFAM" id="SSF82199">
    <property type="entry name" value="SET domain"/>
    <property type="match status" value="1"/>
</dbReference>
<keyword evidence="3" id="KW-0808">Transferase</keyword>
<feature type="signal peptide" evidence="1">
    <location>
        <begin position="1"/>
        <end position="24"/>
    </location>
</feature>
<keyword evidence="3" id="KW-0489">Methyltransferase</keyword>
<evidence type="ECO:0000313" key="4">
    <source>
        <dbReference type="Proteomes" id="UP001301769"/>
    </source>
</evidence>
<gene>
    <name evidence="3" type="ORF">QBC37DRAFT_450604</name>
</gene>
<reference evidence="3" key="2">
    <citation type="submission" date="2023-05" db="EMBL/GenBank/DDBJ databases">
        <authorList>
            <consortium name="Lawrence Berkeley National Laboratory"/>
            <person name="Steindorff A."/>
            <person name="Hensen N."/>
            <person name="Bonometti L."/>
            <person name="Westerberg I."/>
            <person name="Brannstrom I.O."/>
            <person name="Guillou S."/>
            <person name="Cros-Aarteil S."/>
            <person name="Calhoun S."/>
            <person name="Haridas S."/>
            <person name="Kuo A."/>
            <person name="Mondo S."/>
            <person name="Pangilinan J."/>
            <person name="Riley R."/>
            <person name="Labutti K."/>
            <person name="Andreopoulos B."/>
            <person name="Lipzen A."/>
            <person name="Chen C."/>
            <person name="Yanf M."/>
            <person name="Daum C."/>
            <person name="Ng V."/>
            <person name="Clum A."/>
            <person name="Ohm R."/>
            <person name="Martin F."/>
            <person name="Silar P."/>
            <person name="Natvig D."/>
            <person name="Lalanne C."/>
            <person name="Gautier V."/>
            <person name="Ament-Velasquez S.L."/>
            <person name="Kruys A."/>
            <person name="Hutchinson M.I."/>
            <person name="Powell A.J."/>
            <person name="Barry K."/>
            <person name="Miller A.N."/>
            <person name="Grigoriev I.V."/>
            <person name="Debuchy R."/>
            <person name="Gladieux P."/>
            <person name="Thoren M.H."/>
            <person name="Johannesson H."/>
        </authorList>
    </citation>
    <scope>NUCLEOTIDE SEQUENCE</scope>
    <source>
        <strain evidence="3">PSN293</strain>
    </source>
</reference>
<accession>A0AAN6Y3D8</accession>
<dbReference type="GO" id="GO:0008168">
    <property type="term" value="F:methyltransferase activity"/>
    <property type="evidence" value="ECO:0007669"/>
    <property type="project" value="UniProtKB-KW"/>
</dbReference>
<dbReference type="CDD" id="cd20071">
    <property type="entry name" value="SET_SMYD"/>
    <property type="match status" value="1"/>
</dbReference>
<comment type="caution">
    <text evidence="3">The sequence shown here is derived from an EMBL/GenBank/DDBJ whole genome shotgun (WGS) entry which is preliminary data.</text>
</comment>
<dbReference type="AlphaFoldDB" id="A0AAN6Y3D8"/>
<evidence type="ECO:0000313" key="3">
    <source>
        <dbReference type="EMBL" id="KAK4209387.1"/>
    </source>
</evidence>
<dbReference type="EMBL" id="MU858207">
    <property type="protein sequence ID" value="KAK4209387.1"/>
    <property type="molecule type" value="Genomic_DNA"/>
</dbReference>
<evidence type="ECO:0000259" key="2">
    <source>
        <dbReference type="PROSITE" id="PS50280"/>
    </source>
</evidence>
<dbReference type="PANTHER" id="PTHR47332">
    <property type="entry name" value="SET DOMAIN-CONTAINING PROTEIN 5"/>
    <property type="match status" value="1"/>
</dbReference>
<name>A0AAN6Y3D8_9PEZI</name>
<dbReference type="InterPro" id="IPR046341">
    <property type="entry name" value="SET_dom_sf"/>
</dbReference>
<protein>
    <submittedName>
        <fullName evidence="3">N-lysine methyltransferase SMYD2</fullName>
    </submittedName>
</protein>
<dbReference type="Gene3D" id="2.170.270.10">
    <property type="entry name" value="SET domain"/>
    <property type="match status" value="1"/>
</dbReference>
<dbReference type="Gene3D" id="1.25.40.10">
    <property type="entry name" value="Tetratricopeptide repeat domain"/>
    <property type="match status" value="1"/>
</dbReference>
<proteinExistence type="predicted"/>
<dbReference type="SMART" id="SM00317">
    <property type="entry name" value="SET"/>
    <property type="match status" value="1"/>
</dbReference>
<organism evidence="3 4">
    <name type="scientific">Rhypophila decipiens</name>
    <dbReference type="NCBI Taxonomy" id="261697"/>
    <lineage>
        <taxon>Eukaryota</taxon>
        <taxon>Fungi</taxon>
        <taxon>Dikarya</taxon>
        <taxon>Ascomycota</taxon>
        <taxon>Pezizomycotina</taxon>
        <taxon>Sordariomycetes</taxon>
        <taxon>Sordariomycetidae</taxon>
        <taxon>Sordariales</taxon>
        <taxon>Naviculisporaceae</taxon>
        <taxon>Rhypophila</taxon>
    </lineage>
</organism>
<keyword evidence="1" id="KW-0732">Signal</keyword>
<feature type="domain" description="SET" evidence="2">
    <location>
        <begin position="158"/>
        <end position="302"/>
    </location>
</feature>